<dbReference type="RefSeq" id="WP_341469582.1">
    <property type="nucleotide sequence ID" value="NZ_CP128399.1"/>
</dbReference>
<reference evidence="6 8" key="1">
    <citation type="submission" date="2020-06" db="EMBL/GenBank/DDBJ databases">
        <title>Anoxygenic phototrophic Chloroflexota member uses a Type I reaction center.</title>
        <authorList>
            <person name="Tsuji J.M."/>
            <person name="Shaw N.A."/>
            <person name="Nagashima S."/>
            <person name="Venkiteswaran J."/>
            <person name="Schiff S.L."/>
            <person name="Hanada S."/>
            <person name="Tank M."/>
            <person name="Neufeld J.D."/>
        </authorList>
    </citation>
    <scope>NUCLEOTIDE SEQUENCE [LARGE SCALE GENOMIC DNA]</scope>
    <source>
        <strain evidence="6">L227-S17</strain>
    </source>
</reference>
<evidence type="ECO:0000256" key="1">
    <source>
        <dbReference type="ARBA" id="ARBA00004141"/>
    </source>
</evidence>
<comment type="subcellular location">
    <subcellularLocation>
        <location evidence="1">Membrane</location>
        <topology evidence="1">Multi-pass membrane protein</topology>
    </subcellularLocation>
</comment>
<proteinExistence type="predicted"/>
<protein>
    <submittedName>
        <fullName evidence="6">DoxX family protein</fullName>
    </submittedName>
</protein>
<evidence type="ECO:0000313" key="6">
    <source>
        <dbReference type="EMBL" id="NWJ45825.1"/>
    </source>
</evidence>
<gene>
    <name evidence="6" type="ORF">HXX08_08105</name>
    <name evidence="7" type="ORF">OZ401_000965</name>
</gene>
<sequence>MNTAFWILQGLLGLAFLAAGIMKATQPLENLSTRMDWVKQVPAGLVRFIGIAEVLGAIGLIVPAVTGIASILTPIAASALAVVMLLAAGFHYNRKEYNRIAPSAVLFVLTVVVAVGRFAIRPF</sequence>
<dbReference type="Proteomes" id="UP001431572">
    <property type="component" value="Chromosome 1"/>
</dbReference>
<feature type="transmembrane region" description="Helical" evidence="5">
    <location>
        <begin position="6"/>
        <end position="24"/>
    </location>
</feature>
<evidence type="ECO:0000256" key="3">
    <source>
        <dbReference type="ARBA" id="ARBA00022989"/>
    </source>
</evidence>
<dbReference type="AlphaFoldDB" id="A0A8T7M3E9"/>
<reference evidence="7" key="2">
    <citation type="journal article" date="2024" name="Nature">
        <title>Anoxygenic phototroph of the Chloroflexota uses a type I reaction centre.</title>
        <authorList>
            <person name="Tsuji J.M."/>
            <person name="Shaw N.A."/>
            <person name="Nagashima S."/>
            <person name="Venkiteswaran J.J."/>
            <person name="Schiff S.L."/>
            <person name="Watanabe T."/>
            <person name="Fukui M."/>
            <person name="Hanada S."/>
            <person name="Tank M."/>
            <person name="Neufeld J.D."/>
        </authorList>
    </citation>
    <scope>NUCLEOTIDE SEQUENCE</scope>
    <source>
        <strain evidence="7">L227-S17</strain>
    </source>
</reference>
<name>A0A8T7M3E9_9CHLR</name>
<dbReference type="EMBL" id="CP128399">
    <property type="protein sequence ID" value="WJW67690.1"/>
    <property type="molecule type" value="Genomic_DNA"/>
</dbReference>
<evidence type="ECO:0000313" key="7">
    <source>
        <dbReference type="EMBL" id="WJW67690.1"/>
    </source>
</evidence>
<accession>A0A8T7M3E9</accession>
<dbReference type="Proteomes" id="UP000521676">
    <property type="component" value="Unassembled WGS sequence"/>
</dbReference>
<evidence type="ECO:0000256" key="5">
    <source>
        <dbReference type="SAM" id="Phobius"/>
    </source>
</evidence>
<evidence type="ECO:0000256" key="4">
    <source>
        <dbReference type="ARBA" id="ARBA00023136"/>
    </source>
</evidence>
<keyword evidence="4 5" id="KW-0472">Membrane</keyword>
<feature type="transmembrane region" description="Helical" evidence="5">
    <location>
        <begin position="68"/>
        <end position="88"/>
    </location>
</feature>
<dbReference type="GO" id="GO:0016020">
    <property type="term" value="C:membrane"/>
    <property type="evidence" value="ECO:0007669"/>
    <property type="project" value="UniProtKB-SubCell"/>
</dbReference>
<keyword evidence="9" id="KW-1185">Reference proteome</keyword>
<organism evidence="6 8">
    <name type="scientific">Candidatus Chlorohelix allophototropha</name>
    <dbReference type="NCBI Taxonomy" id="3003348"/>
    <lineage>
        <taxon>Bacteria</taxon>
        <taxon>Bacillati</taxon>
        <taxon>Chloroflexota</taxon>
        <taxon>Chloroflexia</taxon>
        <taxon>Candidatus Chloroheliales</taxon>
        <taxon>Candidatus Chloroheliaceae</taxon>
        <taxon>Candidatus Chlorohelix</taxon>
    </lineage>
</organism>
<evidence type="ECO:0000256" key="2">
    <source>
        <dbReference type="ARBA" id="ARBA00022692"/>
    </source>
</evidence>
<evidence type="ECO:0000313" key="9">
    <source>
        <dbReference type="Proteomes" id="UP001431572"/>
    </source>
</evidence>
<keyword evidence="2 5" id="KW-0812">Transmembrane</keyword>
<evidence type="ECO:0000313" key="8">
    <source>
        <dbReference type="Proteomes" id="UP000521676"/>
    </source>
</evidence>
<dbReference type="InterPro" id="IPR032808">
    <property type="entry name" value="DoxX"/>
</dbReference>
<feature type="transmembrane region" description="Helical" evidence="5">
    <location>
        <begin position="45"/>
        <end position="62"/>
    </location>
</feature>
<feature type="transmembrane region" description="Helical" evidence="5">
    <location>
        <begin position="100"/>
        <end position="120"/>
    </location>
</feature>
<dbReference type="EMBL" id="JACATZ010000001">
    <property type="protein sequence ID" value="NWJ45825.1"/>
    <property type="molecule type" value="Genomic_DNA"/>
</dbReference>
<keyword evidence="3 5" id="KW-1133">Transmembrane helix</keyword>
<dbReference type="Pfam" id="PF13564">
    <property type="entry name" value="DoxX_2"/>
    <property type="match status" value="1"/>
</dbReference>